<accession>A0ABR6YGS3</accession>
<gene>
    <name evidence="1" type="ORF">H8K55_19295</name>
</gene>
<proteinExistence type="predicted"/>
<dbReference type="RefSeq" id="WP_186943700.1">
    <property type="nucleotide sequence ID" value="NZ_JACOGA010000022.1"/>
</dbReference>
<keyword evidence="2" id="KW-1185">Reference proteome</keyword>
<evidence type="ECO:0000313" key="2">
    <source>
        <dbReference type="Proteomes" id="UP000624279"/>
    </source>
</evidence>
<dbReference type="Proteomes" id="UP000624279">
    <property type="component" value="Unassembled WGS sequence"/>
</dbReference>
<organism evidence="1 2">
    <name type="scientific">Undibacterium flavidum</name>
    <dbReference type="NCBI Taxonomy" id="2762297"/>
    <lineage>
        <taxon>Bacteria</taxon>
        <taxon>Pseudomonadati</taxon>
        <taxon>Pseudomonadota</taxon>
        <taxon>Betaproteobacteria</taxon>
        <taxon>Burkholderiales</taxon>
        <taxon>Oxalobacteraceae</taxon>
        <taxon>Undibacterium</taxon>
    </lineage>
</organism>
<dbReference type="PANTHER" id="PTHR35175:SF2">
    <property type="entry name" value="DUF1289 DOMAIN-CONTAINING PROTEIN"/>
    <property type="match status" value="1"/>
</dbReference>
<sequence>MMLNVTEVAEVISPCVKLCKIDNETGLCSGCLRTIAEITVWSKADRDTKLQIWKKIDERKLHAESN</sequence>
<dbReference type="EMBL" id="JACOGA010000022">
    <property type="protein sequence ID" value="MBC3875743.1"/>
    <property type="molecule type" value="Genomic_DNA"/>
</dbReference>
<dbReference type="PANTHER" id="PTHR35175">
    <property type="entry name" value="DUF1289 DOMAIN-CONTAINING PROTEIN"/>
    <property type="match status" value="1"/>
</dbReference>
<dbReference type="Pfam" id="PF06945">
    <property type="entry name" value="DUF1289"/>
    <property type="match status" value="1"/>
</dbReference>
<protein>
    <submittedName>
        <fullName evidence="1">DUF1289 domain-containing protein</fullName>
    </submittedName>
</protein>
<reference evidence="1 2" key="1">
    <citation type="submission" date="2020-08" db="EMBL/GenBank/DDBJ databases">
        <title>Novel species isolated from subtropical streams in China.</title>
        <authorList>
            <person name="Lu H."/>
        </authorList>
    </citation>
    <scope>NUCLEOTIDE SEQUENCE [LARGE SCALE GENOMIC DNA]</scope>
    <source>
        <strain evidence="1 2">LX15W</strain>
    </source>
</reference>
<comment type="caution">
    <text evidence="1">The sequence shown here is derived from an EMBL/GenBank/DDBJ whole genome shotgun (WGS) entry which is preliminary data.</text>
</comment>
<dbReference type="InterPro" id="IPR010710">
    <property type="entry name" value="DUF1289"/>
</dbReference>
<name>A0ABR6YGS3_9BURK</name>
<evidence type="ECO:0000313" key="1">
    <source>
        <dbReference type="EMBL" id="MBC3875743.1"/>
    </source>
</evidence>